<accession>A0A369I3A2</accession>
<dbReference type="Proteomes" id="UP000253141">
    <property type="component" value="Unassembled WGS sequence"/>
</dbReference>
<dbReference type="AlphaFoldDB" id="A0A369I3A2"/>
<evidence type="ECO:0000313" key="1">
    <source>
        <dbReference type="EMBL" id="RDB04038.1"/>
    </source>
</evidence>
<evidence type="ECO:0008006" key="3">
    <source>
        <dbReference type="Google" id="ProtNLM"/>
    </source>
</evidence>
<comment type="caution">
    <text evidence="1">The sequence shown here is derived from an EMBL/GenBank/DDBJ whole genome shotgun (WGS) entry which is preliminary data.</text>
</comment>
<proteinExistence type="predicted"/>
<dbReference type="EMBL" id="QPIW01000020">
    <property type="protein sequence ID" value="RDB04038.1"/>
    <property type="molecule type" value="Genomic_DNA"/>
</dbReference>
<dbReference type="Gene3D" id="2.50.20.10">
    <property type="entry name" value="Lipoprotein localisation LolA/LolB/LppX"/>
    <property type="match status" value="1"/>
</dbReference>
<protein>
    <recommendedName>
        <fullName evidence="3">Outer membrane lipoprotein-sorting protein</fullName>
    </recommendedName>
</protein>
<gene>
    <name evidence="1" type="ORF">DVG78_20880</name>
</gene>
<keyword evidence="2" id="KW-1185">Reference proteome</keyword>
<evidence type="ECO:0000313" key="2">
    <source>
        <dbReference type="Proteomes" id="UP000253141"/>
    </source>
</evidence>
<organism evidence="1 2">
    <name type="scientific">Runella aurantiaca</name>
    <dbReference type="NCBI Taxonomy" id="2282308"/>
    <lineage>
        <taxon>Bacteria</taxon>
        <taxon>Pseudomonadati</taxon>
        <taxon>Bacteroidota</taxon>
        <taxon>Cytophagia</taxon>
        <taxon>Cytophagales</taxon>
        <taxon>Spirosomataceae</taxon>
        <taxon>Runella</taxon>
    </lineage>
</organism>
<reference evidence="1 2" key="1">
    <citation type="submission" date="2018-07" db="EMBL/GenBank/DDBJ databases">
        <title>Genome analysis of Runella aurantiaca.</title>
        <authorList>
            <person name="Yang X."/>
        </authorList>
    </citation>
    <scope>NUCLEOTIDE SEQUENCE [LARGE SCALE GENOMIC DNA]</scope>
    <source>
        <strain evidence="1 2">YX9</strain>
    </source>
</reference>
<sequence length="239" mass="27049">MKMNVVLITFLRSLFLTVVFVGVGYAQDVRKVSASMIMRTSHKGKTTNTRAELCYATSGRMVTLFPKPAELYLFNNANGELRVYDPTKNTVLQQQNATYSTETTQFFFFLHNRKADLGLSSMGFSLGSTKFENGVMITTWKSPTPLAKNIKRVELVHKGQNPIFMKYVDPSDRTIKKVFYYDYTKLGTVDFPQTITQIDYVTAKDSIVTKTAYGALKINEQVQSNLLEFIIPSNAKVIK</sequence>
<name>A0A369I3A2_9BACT</name>